<protein>
    <submittedName>
        <fullName evidence="3">Uncharacterized protein</fullName>
    </submittedName>
</protein>
<gene>
    <name evidence="3" type="ORF">METZ01_LOCUS38990</name>
</gene>
<dbReference type="CDD" id="cd00586">
    <property type="entry name" value="4HBT"/>
    <property type="match status" value="1"/>
</dbReference>
<dbReference type="SUPFAM" id="SSF54637">
    <property type="entry name" value="Thioesterase/thiol ester dehydrase-isomerase"/>
    <property type="match status" value="1"/>
</dbReference>
<sequence length="99" mass="11150">MRDLGFDQDELIAQDNVLFIVRSIEANYLSPALFNDLIEVQTKIFSISHASLVFSQKIMNIEKNTVLFNAKVKVVSVLNDNFKPCGLPPAILEKLNGRK</sequence>
<proteinExistence type="inferred from homology"/>
<accession>A0A381R321</accession>
<evidence type="ECO:0000256" key="1">
    <source>
        <dbReference type="ARBA" id="ARBA00005953"/>
    </source>
</evidence>
<reference evidence="3" key="1">
    <citation type="submission" date="2018-05" db="EMBL/GenBank/DDBJ databases">
        <authorList>
            <person name="Lanie J.A."/>
            <person name="Ng W.-L."/>
            <person name="Kazmierczak K.M."/>
            <person name="Andrzejewski T.M."/>
            <person name="Davidsen T.M."/>
            <person name="Wayne K.J."/>
            <person name="Tettelin H."/>
            <person name="Glass J.I."/>
            <person name="Rusch D."/>
            <person name="Podicherti R."/>
            <person name="Tsui H.-C.T."/>
            <person name="Winkler M.E."/>
        </authorList>
    </citation>
    <scope>NUCLEOTIDE SEQUENCE</scope>
</reference>
<dbReference type="InterPro" id="IPR029069">
    <property type="entry name" value="HotDog_dom_sf"/>
</dbReference>
<dbReference type="PIRSF" id="PIRSF003230">
    <property type="entry name" value="YbgC"/>
    <property type="match status" value="1"/>
</dbReference>
<dbReference type="GO" id="GO:0047617">
    <property type="term" value="F:fatty acyl-CoA hydrolase activity"/>
    <property type="evidence" value="ECO:0007669"/>
    <property type="project" value="TreeGrafter"/>
</dbReference>
<evidence type="ECO:0000256" key="2">
    <source>
        <dbReference type="ARBA" id="ARBA00022801"/>
    </source>
</evidence>
<dbReference type="PANTHER" id="PTHR31793:SF37">
    <property type="entry name" value="ACYL-COA THIOESTER HYDROLASE YBGC"/>
    <property type="match status" value="1"/>
</dbReference>
<dbReference type="Gene3D" id="3.10.129.10">
    <property type="entry name" value="Hotdog Thioesterase"/>
    <property type="match status" value="1"/>
</dbReference>
<evidence type="ECO:0000313" key="3">
    <source>
        <dbReference type="EMBL" id="SUZ86136.1"/>
    </source>
</evidence>
<keyword evidence="2" id="KW-0378">Hydrolase</keyword>
<name>A0A381R321_9ZZZZ</name>
<comment type="similarity">
    <text evidence="1">Belongs to the 4-hydroxybenzoyl-CoA thioesterase family.</text>
</comment>
<dbReference type="Pfam" id="PF13279">
    <property type="entry name" value="4HBT_2"/>
    <property type="match status" value="1"/>
</dbReference>
<dbReference type="InterPro" id="IPR006684">
    <property type="entry name" value="YbgC/YbaW"/>
</dbReference>
<dbReference type="AlphaFoldDB" id="A0A381R321"/>
<dbReference type="InterPro" id="IPR050563">
    <property type="entry name" value="4-hydroxybenzoyl-CoA_TE"/>
</dbReference>
<organism evidence="3">
    <name type="scientific">marine metagenome</name>
    <dbReference type="NCBI Taxonomy" id="408172"/>
    <lineage>
        <taxon>unclassified sequences</taxon>
        <taxon>metagenomes</taxon>
        <taxon>ecological metagenomes</taxon>
    </lineage>
</organism>
<dbReference type="PANTHER" id="PTHR31793">
    <property type="entry name" value="4-HYDROXYBENZOYL-COA THIOESTERASE FAMILY MEMBER"/>
    <property type="match status" value="1"/>
</dbReference>
<dbReference type="EMBL" id="UINC01001667">
    <property type="protein sequence ID" value="SUZ86136.1"/>
    <property type="molecule type" value="Genomic_DNA"/>
</dbReference>